<dbReference type="Proteomes" id="UP001214553">
    <property type="component" value="Chromosome"/>
</dbReference>
<gene>
    <name evidence="10" type="ORF">PU630_10070</name>
</gene>
<proteinExistence type="inferred from homology"/>
<name>A0ABY8BX46_9MICO</name>
<feature type="region of interest" description="Disordered" evidence="8">
    <location>
        <begin position="364"/>
        <end position="390"/>
    </location>
</feature>
<feature type="transmembrane region" description="Helical" evidence="9">
    <location>
        <begin position="251"/>
        <end position="275"/>
    </location>
</feature>
<keyword evidence="4" id="KW-1003">Cell membrane</keyword>
<feature type="transmembrane region" description="Helical" evidence="9">
    <location>
        <begin position="26"/>
        <end position="44"/>
    </location>
</feature>
<sequence length="390" mass="40494">MSPTTVPEPAPPVDNVPPGVRLAAAWSWRMLVIAAAISVVGFLIVQLREIAIPVFVAMVVSALLVPFRDGMIRARFPRWAAVALAELSVIVGVSLLLYLVVTQVGAGFGALRERALTALEDFAAWLAASPLHITDGQLTELADQGWAALQANAGSILPGVLSAGSTVGHVLVGILLALFTTLFILIDGDRIWSWTVRLFPKNSRAAADGAGRAGWGTLQSFVKVQILVAIIDAVGIAGGAALLGVPLAIPIGVLVFLGSFIPVVGAIVTGAFAVAIALIYNGWVIAVVMLAIVLLVQQIEGHVLQPLVMGNAVKVHPLAVVLAVAAGSMIAGIPGAFFAVPLVAVLNSSISYIASGHWRAEASSPPVSPAPHDSGQMPARRRRWIGGTPR</sequence>
<dbReference type="RefSeq" id="WP_275276943.1">
    <property type="nucleotide sequence ID" value="NZ_CP119108.1"/>
</dbReference>
<evidence type="ECO:0000313" key="11">
    <source>
        <dbReference type="Proteomes" id="UP001214553"/>
    </source>
</evidence>
<dbReference type="EMBL" id="CP119108">
    <property type="protein sequence ID" value="WEG07605.1"/>
    <property type="molecule type" value="Genomic_DNA"/>
</dbReference>
<protein>
    <submittedName>
        <fullName evidence="10">AI-2E family transporter</fullName>
    </submittedName>
</protein>
<feature type="transmembrane region" description="Helical" evidence="9">
    <location>
        <begin position="79"/>
        <end position="101"/>
    </location>
</feature>
<evidence type="ECO:0000256" key="7">
    <source>
        <dbReference type="ARBA" id="ARBA00023136"/>
    </source>
</evidence>
<evidence type="ECO:0000256" key="6">
    <source>
        <dbReference type="ARBA" id="ARBA00022989"/>
    </source>
</evidence>
<keyword evidence="3" id="KW-0813">Transport</keyword>
<evidence type="ECO:0000256" key="5">
    <source>
        <dbReference type="ARBA" id="ARBA00022692"/>
    </source>
</evidence>
<evidence type="ECO:0000256" key="2">
    <source>
        <dbReference type="ARBA" id="ARBA00009773"/>
    </source>
</evidence>
<keyword evidence="7 9" id="KW-0472">Membrane</keyword>
<feature type="transmembrane region" description="Helical" evidence="9">
    <location>
        <begin position="319"/>
        <end position="346"/>
    </location>
</feature>
<reference evidence="10 11" key="1">
    <citation type="submission" date="2023-03" db="EMBL/GenBank/DDBJ databases">
        <title>Genome sequence of Microbacterium sp. KACC 23027.</title>
        <authorList>
            <person name="Kim S."/>
            <person name="Heo J."/>
            <person name="Kwon S.-W."/>
        </authorList>
    </citation>
    <scope>NUCLEOTIDE SEQUENCE [LARGE SCALE GENOMIC DNA]</scope>
    <source>
        <strain evidence="10 11">KACC 23027</strain>
    </source>
</reference>
<dbReference type="PANTHER" id="PTHR21716">
    <property type="entry name" value="TRANSMEMBRANE PROTEIN"/>
    <property type="match status" value="1"/>
</dbReference>
<dbReference type="PANTHER" id="PTHR21716:SF53">
    <property type="entry name" value="PERMEASE PERM-RELATED"/>
    <property type="match status" value="1"/>
</dbReference>
<feature type="transmembrane region" description="Helical" evidence="9">
    <location>
        <begin position="167"/>
        <end position="186"/>
    </location>
</feature>
<feature type="transmembrane region" description="Helical" evidence="9">
    <location>
        <begin position="282"/>
        <end position="299"/>
    </location>
</feature>
<evidence type="ECO:0000256" key="4">
    <source>
        <dbReference type="ARBA" id="ARBA00022475"/>
    </source>
</evidence>
<dbReference type="Pfam" id="PF01594">
    <property type="entry name" value="AI-2E_transport"/>
    <property type="match status" value="1"/>
</dbReference>
<comment type="similarity">
    <text evidence="2">Belongs to the autoinducer-2 exporter (AI-2E) (TC 2.A.86) family.</text>
</comment>
<keyword evidence="5 9" id="KW-0812">Transmembrane</keyword>
<keyword evidence="11" id="KW-1185">Reference proteome</keyword>
<accession>A0ABY8BX46</accession>
<evidence type="ECO:0000256" key="3">
    <source>
        <dbReference type="ARBA" id="ARBA00022448"/>
    </source>
</evidence>
<feature type="transmembrane region" description="Helical" evidence="9">
    <location>
        <begin position="226"/>
        <end position="245"/>
    </location>
</feature>
<comment type="subcellular location">
    <subcellularLocation>
        <location evidence="1">Cell membrane</location>
        <topology evidence="1">Multi-pass membrane protein</topology>
    </subcellularLocation>
</comment>
<evidence type="ECO:0000256" key="1">
    <source>
        <dbReference type="ARBA" id="ARBA00004651"/>
    </source>
</evidence>
<evidence type="ECO:0000313" key="10">
    <source>
        <dbReference type="EMBL" id="WEG07605.1"/>
    </source>
</evidence>
<feature type="transmembrane region" description="Helical" evidence="9">
    <location>
        <begin position="50"/>
        <end position="67"/>
    </location>
</feature>
<organism evidence="10 11">
    <name type="scientific">Microbacterium horticulturae</name>
    <dbReference type="NCBI Taxonomy" id="3028316"/>
    <lineage>
        <taxon>Bacteria</taxon>
        <taxon>Bacillati</taxon>
        <taxon>Actinomycetota</taxon>
        <taxon>Actinomycetes</taxon>
        <taxon>Micrococcales</taxon>
        <taxon>Microbacteriaceae</taxon>
        <taxon>Microbacterium</taxon>
    </lineage>
</organism>
<keyword evidence="6 9" id="KW-1133">Transmembrane helix</keyword>
<evidence type="ECO:0000256" key="8">
    <source>
        <dbReference type="SAM" id="MobiDB-lite"/>
    </source>
</evidence>
<evidence type="ECO:0000256" key="9">
    <source>
        <dbReference type="SAM" id="Phobius"/>
    </source>
</evidence>
<dbReference type="InterPro" id="IPR002549">
    <property type="entry name" value="AI-2E-like"/>
</dbReference>